<dbReference type="VEuPathDB" id="FungiDB:I7I53_03790"/>
<organism evidence="1 2">
    <name type="scientific">Ajellomyces capsulatus (strain H88)</name>
    <name type="common">Darling's disease fungus</name>
    <name type="synonym">Histoplasma capsulatum</name>
    <dbReference type="NCBI Taxonomy" id="544711"/>
    <lineage>
        <taxon>Eukaryota</taxon>
        <taxon>Fungi</taxon>
        <taxon>Dikarya</taxon>
        <taxon>Ascomycota</taxon>
        <taxon>Pezizomycotina</taxon>
        <taxon>Eurotiomycetes</taxon>
        <taxon>Eurotiomycetidae</taxon>
        <taxon>Onygenales</taxon>
        <taxon>Ajellomycetaceae</taxon>
        <taxon>Histoplasma</taxon>
    </lineage>
</organism>
<evidence type="ECO:0000313" key="2">
    <source>
        <dbReference type="Proteomes" id="UP000663419"/>
    </source>
</evidence>
<sequence>MRKYPQGTMSTRQASHDQDGWLVAGYRKITAKGEVDEMTADPCLPGKTTSRRIEKKKKGWDLLPL</sequence>
<reference evidence="1" key="1">
    <citation type="submission" date="2021-01" db="EMBL/GenBank/DDBJ databases">
        <title>Chromosome-level genome assembly of a human fungal pathogen reveals clustering of transcriptionally co-regulated genes.</title>
        <authorList>
            <person name="Voorhies M."/>
            <person name="Cohen S."/>
            <person name="Shea T.P."/>
            <person name="Petrus S."/>
            <person name="Munoz J.F."/>
            <person name="Poplawski S."/>
            <person name="Goldman W.E."/>
            <person name="Michael T."/>
            <person name="Cuomo C.A."/>
            <person name="Sil A."/>
            <person name="Beyhan S."/>
        </authorList>
    </citation>
    <scope>NUCLEOTIDE SEQUENCE</scope>
    <source>
        <strain evidence="1">H88</strain>
    </source>
</reference>
<dbReference type="AlphaFoldDB" id="A0A8A1LRP5"/>
<name>A0A8A1LRP5_AJEC8</name>
<evidence type="ECO:0000313" key="1">
    <source>
        <dbReference type="EMBL" id="QSS55805.1"/>
    </source>
</evidence>
<gene>
    <name evidence="1" type="ORF">I7I53_03790</name>
</gene>
<dbReference type="Proteomes" id="UP000663419">
    <property type="component" value="Chromosome 4"/>
</dbReference>
<dbReference type="EMBL" id="CP069105">
    <property type="protein sequence ID" value="QSS55805.1"/>
    <property type="molecule type" value="Genomic_DNA"/>
</dbReference>
<proteinExistence type="predicted"/>
<protein>
    <submittedName>
        <fullName evidence="1">Uncharacterized protein</fullName>
    </submittedName>
</protein>
<accession>A0A8A1LRP5</accession>